<evidence type="ECO:0000256" key="1">
    <source>
        <dbReference type="ARBA" id="ARBA00023157"/>
    </source>
</evidence>
<dbReference type="Gene3D" id="3.10.100.10">
    <property type="entry name" value="Mannose-Binding Protein A, subunit A"/>
    <property type="match status" value="1"/>
</dbReference>
<proteinExistence type="predicted"/>
<reference evidence="3" key="1">
    <citation type="submission" date="2023-01" db="EMBL/GenBank/DDBJ databases">
        <title>Genome assembly of the deep-sea coral Lophelia pertusa.</title>
        <authorList>
            <person name="Herrera S."/>
            <person name="Cordes E."/>
        </authorList>
    </citation>
    <scope>NUCLEOTIDE SEQUENCE</scope>
    <source>
        <strain evidence="3">USNM1676648</strain>
        <tissue evidence="3">Polyp</tissue>
    </source>
</reference>
<dbReference type="InterPro" id="IPR018378">
    <property type="entry name" value="C-type_lectin_CS"/>
</dbReference>
<dbReference type="Pfam" id="PF00059">
    <property type="entry name" value="Lectin_C"/>
    <property type="match status" value="1"/>
</dbReference>
<comment type="caution">
    <text evidence="3">The sequence shown here is derived from an EMBL/GenBank/DDBJ whole genome shotgun (WGS) entry which is preliminary data.</text>
</comment>
<dbReference type="PROSITE" id="PS00615">
    <property type="entry name" value="C_TYPE_LECTIN_1"/>
    <property type="match status" value="1"/>
</dbReference>
<dbReference type="EMBL" id="MU825399">
    <property type="protein sequence ID" value="KAJ7393093.1"/>
    <property type="molecule type" value="Genomic_DNA"/>
</dbReference>
<keyword evidence="1" id="KW-1015">Disulfide bond</keyword>
<gene>
    <name evidence="3" type="primary">MRC2_2</name>
    <name evidence="3" type="ORF">OS493_008391</name>
</gene>
<dbReference type="AlphaFoldDB" id="A0A9X0A429"/>
<dbReference type="SMART" id="SM00034">
    <property type="entry name" value="CLECT"/>
    <property type="match status" value="1"/>
</dbReference>
<organism evidence="3 4">
    <name type="scientific">Desmophyllum pertusum</name>
    <dbReference type="NCBI Taxonomy" id="174260"/>
    <lineage>
        <taxon>Eukaryota</taxon>
        <taxon>Metazoa</taxon>
        <taxon>Cnidaria</taxon>
        <taxon>Anthozoa</taxon>
        <taxon>Hexacorallia</taxon>
        <taxon>Scleractinia</taxon>
        <taxon>Caryophylliina</taxon>
        <taxon>Caryophylliidae</taxon>
        <taxon>Desmophyllum</taxon>
    </lineage>
</organism>
<dbReference type="InterPro" id="IPR016186">
    <property type="entry name" value="C-type_lectin-like/link_sf"/>
</dbReference>
<evidence type="ECO:0000313" key="3">
    <source>
        <dbReference type="EMBL" id="KAJ7393093.1"/>
    </source>
</evidence>
<keyword evidence="3" id="KW-0675">Receptor</keyword>
<feature type="domain" description="C-type lectin" evidence="2">
    <location>
        <begin position="13"/>
        <end position="130"/>
    </location>
</feature>
<dbReference type="SUPFAM" id="SSF56436">
    <property type="entry name" value="C-type lectin-like"/>
    <property type="match status" value="1"/>
</dbReference>
<dbReference type="CDD" id="cd00037">
    <property type="entry name" value="CLECT"/>
    <property type="match status" value="1"/>
</dbReference>
<dbReference type="PANTHER" id="PTHR45710:SF26">
    <property type="entry name" value="RH26557P"/>
    <property type="match status" value="1"/>
</dbReference>
<dbReference type="InterPro" id="IPR016187">
    <property type="entry name" value="CTDL_fold"/>
</dbReference>
<name>A0A9X0A429_9CNID</name>
<accession>A0A9X0A429</accession>
<dbReference type="PROSITE" id="PS50041">
    <property type="entry name" value="C_TYPE_LECTIN_2"/>
    <property type="match status" value="1"/>
</dbReference>
<dbReference type="Proteomes" id="UP001163046">
    <property type="component" value="Unassembled WGS sequence"/>
</dbReference>
<dbReference type="InterPro" id="IPR050828">
    <property type="entry name" value="C-type_lectin/matrix_domain"/>
</dbReference>
<protein>
    <submittedName>
        <fullName evidence="3">C-type mannose receptor 2</fullName>
    </submittedName>
</protein>
<evidence type="ECO:0000313" key="4">
    <source>
        <dbReference type="Proteomes" id="UP001163046"/>
    </source>
</evidence>
<dbReference type="InterPro" id="IPR001304">
    <property type="entry name" value="C-type_lectin-like"/>
</dbReference>
<sequence length="135" mass="15812">MLNAKCPGGWEQFKGFCYTSIFPEQEVELLVAVRACQDKDADLLFITSEEEDYFVKDFAKTDYLWLGMKREAPDESWKLLNGKEATFNKIVGYYYGNRDPWTEDNCVQINLEEKKWYSIDCNDLAGFVCKRPLFN</sequence>
<dbReference type="OrthoDB" id="6337382at2759"/>
<evidence type="ECO:0000259" key="2">
    <source>
        <dbReference type="PROSITE" id="PS50041"/>
    </source>
</evidence>
<dbReference type="PANTHER" id="PTHR45710">
    <property type="entry name" value="C-TYPE LECTIN DOMAIN-CONTAINING PROTEIN 180"/>
    <property type="match status" value="1"/>
</dbReference>
<keyword evidence="4" id="KW-1185">Reference proteome</keyword>